<dbReference type="GeneID" id="25258332"/>
<dbReference type="Proteomes" id="UP000029725">
    <property type="component" value="Unassembled WGS sequence"/>
</dbReference>
<dbReference type="AlphaFoldDB" id="A0A098VUZ3"/>
<protein>
    <submittedName>
        <fullName evidence="1">Uncharacterized protein</fullName>
    </submittedName>
</protein>
<dbReference type="HOGENOM" id="CLU_2483849_0_0_1"/>
<dbReference type="EMBL" id="JMKJ01000040">
    <property type="protein sequence ID" value="KGG52777.1"/>
    <property type="molecule type" value="Genomic_DNA"/>
</dbReference>
<reference evidence="1 2" key="1">
    <citation type="submission" date="2014-04" db="EMBL/GenBank/DDBJ databases">
        <title>A new species of microsporidia sheds light on the evolution of extreme parasitism.</title>
        <authorList>
            <person name="Haag K.L."/>
            <person name="James T.Y."/>
            <person name="Larsson R."/>
            <person name="Schaer T.M."/>
            <person name="Refardt D."/>
            <person name="Pombert J.-F."/>
            <person name="Ebert D."/>
        </authorList>
    </citation>
    <scope>NUCLEOTIDE SEQUENCE [LARGE SCALE GENOMIC DNA]</scope>
    <source>
        <strain evidence="1 2">UGP3</strain>
        <tissue evidence="1">Spores</tissue>
    </source>
</reference>
<comment type="caution">
    <text evidence="1">The sequence shown here is derived from an EMBL/GenBank/DDBJ whole genome shotgun (WGS) entry which is preliminary data.</text>
</comment>
<proteinExistence type="predicted"/>
<gene>
    <name evidence="1" type="ORF">DI09_136p20</name>
</gene>
<dbReference type="VEuPathDB" id="MicrosporidiaDB:DI09_136p20"/>
<dbReference type="RefSeq" id="XP_013239213.1">
    <property type="nucleotide sequence ID" value="XM_013383759.1"/>
</dbReference>
<organism evidence="1 2">
    <name type="scientific">Mitosporidium daphniae</name>
    <dbReference type="NCBI Taxonomy" id="1485682"/>
    <lineage>
        <taxon>Eukaryota</taxon>
        <taxon>Fungi</taxon>
        <taxon>Fungi incertae sedis</taxon>
        <taxon>Microsporidia</taxon>
        <taxon>Mitosporidium</taxon>
    </lineage>
</organism>
<accession>A0A098VUZ3</accession>
<evidence type="ECO:0000313" key="2">
    <source>
        <dbReference type="Proteomes" id="UP000029725"/>
    </source>
</evidence>
<keyword evidence="2" id="KW-1185">Reference proteome</keyword>
<sequence length="87" mass="9983">MNKPTSSPDVDMHRNNQPFIPLQSKIDRFMETKYSLFYDILSHDASSDNSANSIYDKVLLLKNTLSQAVDELERLVEAKENGSIFIF</sequence>
<evidence type="ECO:0000313" key="1">
    <source>
        <dbReference type="EMBL" id="KGG52777.1"/>
    </source>
</evidence>
<name>A0A098VUZ3_9MICR</name>